<sequence length="161" mass="18699">MNSKKLITFNLFIALLILGSSCSERKEEHKKVLNESHPIIGTWKLISGTTIKGNDTVVIDYTQQQEMIKIINETHFAFLRHDLNKGQDSTAIFVAGGGKYFLKNNIYVEYLEYFNNRAWEGNSFEFEYTIRGDTLITKGVEKIEELKVDYFNIEKYCRVPQ</sequence>
<evidence type="ECO:0000313" key="1">
    <source>
        <dbReference type="EMBL" id="MEB3346159.1"/>
    </source>
</evidence>
<evidence type="ECO:0008006" key="3">
    <source>
        <dbReference type="Google" id="ProtNLM"/>
    </source>
</evidence>
<accession>A0ABU5ZWB1</accession>
<reference evidence="1 2" key="1">
    <citation type="journal article" date="2013" name="Int. J. Syst. Evol. Microbiol.">
        <title>Aquimarina gracilis sp. nov., isolated from the gut microflora of a mussel, Mytilus coruscus, and emended description of Aquimarina spongiae.</title>
        <authorList>
            <person name="Park S.C."/>
            <person name="Choe H.N."/>
            <person name="Baik K.S."/>
            <person name="Seong C.N."/>
        </authorList>
    </citation>
    <scope>NUCLEOTIDE SEQUENCE [LARGE SCALE GENOMIC DNA]</scope>
    <source>
        <strain evidence="1 2">PSC32</strain>
    </source>
</reference>
<organism evidence="1 2">
    <name type="scientific">Aquimarina gracilis</name>
    <dbReference type="NCBI Taxonomy" id="874422"/>
    <lineage>
        <taxon>Bacteria</taxon>
        <taxon>Pseudomonadati</taxon>
        <taxon>Bacteroidota</taxon>
        <taxon>Flavobacteriia</taxon>
        <taxon>Flavobacteriales</taxon>
        <taxon>Flavobacteriaceae</taxon>
        <taxon>Aquimarina</taxon>
    </lineage>
</organism>
<keyword evidence="2" id="KW-1185">Reference proteome</keyword>
<dbReference type="PROSITE" id="PS51257">
    <property type="entry name" value="PROKAR_LIPOPROTEIN"/>
    <property type="match status" value="1"/>
</dbReference>
<dbReference type="Proteomes" id="UP001327027">
    <property type="component" value="Unassembled WGS sequence"/>
</dbReference>
<dbReference type="EMBL" id="JAYKLX010000005">
    <property type="protein sequence ID" value="MEB3346159.1"/>
    <property type="molecule type" value="Genomic_DNA"/>
</dbReference>
<dbReference type="RefSeq" id="WP_324180184.1">
    <property type="nucleotide sequence ID" value="NZ_BAABAW010000024.1"/>
</dbReference>
<gene>
    <name evidence="1" type="ORF">U6A24_11845</name>
</gene>
<dbReference type="Gene3D" id="2.40.128.490">
    <property type="entry name" value="Uncharacterised protein PF14869, DUF4488"/>
    <property type="match status" value="1"/>
</dbReference>
<protein>
    <recommendedName>
        <fullName evidence="3">Lipocalin-like protein</fullName>
    </recommendedName>
</protein>
<proteinExistence type="predicted"/>
<evidence type="ECO:0000313" key="2">
    <source>
        <dbReference type="Proteomes" id="UP001327027"/>
    </source>
</evidence>
<comment type="caution">
    <text evidence="1">The sequence shown here is derived from an EMBL/GenBank/DDBJ whole genome shotgun (WGS) entry which is preliminary data.</text>
</comment>
<name>A0ABU5ZWB1_9FLAO</name>